<reference evidence="2 3" key="1">
    <citation type="submission" date="2018-11" db="EMBL/GenBank/DDBJ databases">
        <authorList>
            <consortium name="Pathogen Informatics"/>
        </authorList>
    </citation>
    <scope>NUCLEOTIDE SEQUENCE [LARGE SCALE GENOMIC DNA]</scope>
</reference>
<dbReference type="EMBL" id="UYYB01107745">
    <property type="protein sequence ID" value="VDM80211.1"/>
    <property type="molecule type" value="Genomic_DNA"/>
</dbReference>
<evidence type="ECO:0000313" key="2">
    <source>
        <dbReference type="EMBL" id="VDM80211.1"/>
    </source>
</evidence>
<proteinExistence type="predicted"/>
<sequence length="112" mass="12408">MEEGYRQRNDPDDDDGYPLLAPLSVGGCDDPAVAHRLPQPSTPPRFASPRIATHHLIVVLCVCECVSVQTPKCRRRPVLAHPAHLSATANRSRLHILTTRPGNLTKEYSKHL</sequence>
<gene>
    <name evidence="2" type="ORF">SVUK_LOCUS15209</name>
</gene>
<evidence type="ECO:0000313" key="3">
    <source>
        <dbReference type="Proteomes" id="UP000270094"/>
    </source>
</evidence>
<name>A0A3P7J4R5_STRVU</name>
<organism evidence="2 3">
    <name type="scientific">Strongylus vulgaris</name>
    <name type="common">Blood worm</name>
    <dbReference type="NCBI Taxonomy" id="40348"/>
    <lineage>
        <taxon>Eukaryota</taxon>
        <taxon>Metazoa</taxon>
        <taxon>Ecdysozoa</taxon>
        <taxon>Nematoda</taxon>
        <taxon>Chromadorea</taxon>
        <taxon>Rhabditida</taxon>
        <taxon>Rhabditina</taxon>
        <taxon>Rhabditomorpha</taxon>
        <taxon>Strongyloidea</taxon>
        <taxon>Strongylidae</taxon>
        <taxon>Strongylus</taxon>
    </lineage>
</organism>
<accession>A0A3P7J4R5</accession>
<protein>
    <submittedName>
        <fullName evidence="2">Uncharacterized protein</fullName>
    </submittedName>
</protein>
<dbReference type="PROSITE" id="PS51257">
    <property type="entry name" value="PROKAR_LIPOPROTEIN"/>
    <property type="match status" value="1"/>
</dbReference>
<dbReference type="AlphaFoldDB" id="A0A3P7J4R5"/>
<keyword evidence="3" id="KW-1185">Reference proteome</keyword>
<feature type="compositionally biased region" description="Basic and acidic residues" evidence="1">
    <location>
        <begin position="1"/>
        <end position="10"/>
    </location>
</feature>
<dbReference type="Proteomes" id="UP000270094">
    <property type="component" value="Unassembled WGS sequence"/>
</dbReference>
<feature type="region of interest" description="Disordered" evidence="1">
    <location>
        <begin position="1"/>
        <end position="25"/>
    </location>
</feature>
<evidence type="ECO:0000256" key="1">
    <source>
        <dbReference type="SAM" id="MobiDB-lite"/>
    </source>
</evidence>